<dbReference type="EMBL" id="AY034092">
    <property type="protein sequence ID" value="AAK62492.1"/>
    <property type="molecule type" value="Genomic_DNA"/>
</dbReference>
<reference evidence="2" key="1">
    <citation type="submission" date="2001-05" db="EMBL/GenBank/DDBJ databases">
        <title>A 50 kb plasmid rich in mobile gene sequences isolated from a marine Micrococcus.</title>
        <authorList>
            <person name="Zhong Z."/>
            <person name="Caspi R."/>
            <person name="Mincer T."/>
            <person name="Helinski D."/>
            <person name="Knauf V."/>
            <person name="Boardman K."/>
            <person name="Wilkinson J.E."/>
            <person name="Shea T."/>
            <person name="DeLoughery C."/>
            <person name="Toukdarian A."/>
        </authorList>
    </citation>
    <scope>NUCLEOTIDE SEQUENCE</scope>
    <source>
        <strain evidence="2">28</strain>
        <plasmid evidence="2">pSD10</plasmid>
    </source>
</reference>
<evidence type="ECO:0000256" key="1">
    <source>
        <dbReference type="SAM" id="MobiDB-lite"/>
    </source>
</evidence>
<dbReference type="AlphaFoldDB" id="Q8VPQ3"/>
<geneLocation type="plasmid" evidence="2">
    <name>pSD10</name>
</geneLocation>
<sequence>MNNSVSRLSAAWSARQNVGFSPPAAAEPRSSAQPLPAASGPQSSPAFASRKGSATPRSSRTSARGGSSAGPSRPACPPRHCRCRPSSTLYCAPAPNAPAHQPDETSRLDVVGHEVLGTRPGLR</sequence>
<feature type="region of interest" description="Disordered" evidence="1">
    <location>
        <begin position="19"/>
        <end position="80"/>
    </location>
</feature>
<feature type="compositionally biased region" description="Low complexity" evidence="1">
    <location>
        <begin position="21"/>
        <end position="34"/>
    </location>
</feature>
<organism evidence="2">
    <name type="scientific">Micrococcus sp. 28</name>
    <dbReference type="NCBI Taxonomy" id="161213"/>
    <lineage>
        <taxon>Bacteria</taxon>
        <taxon>Bacillati</taxon>
        <taxon>Actinomycetota</taxon>
        <taxon>Actinomycetes</taxon>
        <taxon>Micrococcales</taxon>
        <taxon>Micrococcaceae</taxon>
        <taxon>Micrococcus</taxon>
    </lineage>
</organism>
<feature type="compositionally biased region" description="Low complexity" evidence="1">
    <location>
        <begin position="52"/>
        <end position="73"/>
    </location>
</feature>
<proteinExistence type="predicted"/>
<evidence type="ECO:0000313" key="2">
    <source>
        <dbReference type="EMBL" id="AAK62492.1"/>
    </source>
</evidence>
<accession>Q8VPQ3</accession>
<name>Q8VPQ3_9MICC</name>
<protein>
    <submittedName>
        <fullName evidence="2">Putative dehydrogenase</fullName>
    </submittedName>
</protein>
<keyword evidence="2" id="KW-0614">Plasmid</keyword>